<dbReference type="Proteomes" id="UP000239047">
    <property type="component" value="Unassembled WGS sequence"/>
</dbReference>
<dbReference type="AlphaFoldDB" id="A0A2S5GDI4"/>
<dbReference type="RefSeq" id="WP_104057851.1">
    <property type="nucleotide sequence ID" value="NZ_PREZ01000003.1"/>
</dbReference>
<accession>A0A2S5GDI4</accession>
<evidence type="ECO:0000313" key="2">
    <source>
        <dbReference type="Proteomes" id="UP000239047"/>
    </source>
</evidence>
<dbReference type="EMBL" id="PREZ01000003">
    <property type="protein sequence ID" value="PPA71102.1"/>
    <property type="molecule type" value="Genomic_DNA"/>
</dbReference>
<name>A0A2S5GDI4_9BACL</name>
<keyword evidence="2" id="KW-1185">Reference proteome</keyword>
<gene>
    <name evidence="1" type="ORF">C4B60_10025</name>
</gene>
<comment type="caution">
    <text evidence="1">The sequence shown here is derived from an EMBL/GenBank/DDBJ whole genome shotgun (WGS) entry which is preliminary data.</text>
</comment>
<sequence length="71" mass="8209">MMLIILIICSFGILFLFTSNIKSMNLTSRLLAKGWEDVSKEESKFLRCSYCQTIITRGDTTPYCSKCRKFL</sequence>
<proteinExistence type="predicted"/>
<protein>
    <submittedName>
        <fullName evidence="1">Uncharacterized protein</fullName>
    </submittedName>
</protein>
<dbReference type="OrthoDB" id="2453967at2"/>
<reference evidence="1 2" key="1">
    <citation type="submission" date="2018-02" db="EMBL/GenBank/DDBJ databases">
        <title>Jeotgalibacillus proteolyticum sp. nov. a protease producing bacterium isolated from ocean sediments of Laizhou Bay.</title>
        <authorList>
            <person name="Li Y."/>
        </authorList>
    </citation>
    <scope>NUCLEOTIDE SEQUENCE [LARGE SCALE GENOMIC DNA]</scope>
    <source>
        <strain evidence="1 2">22-7</strain>
    </source>
</reference>
<organism evidence="1 2">
    <name type="scientific">Jeotgalibacillus proteolyticus</name>
    <dbReference type="NCBI Taxonomy" id="2082395"/>
    <lineage>
        <taxon>Bacteria</taxon>
        <taxon>Bacillati</taxon>
        <taxon>Bacillota</taxon>
        <taxon>Bacilli</taxon>
        <taxon>Bacillales</taxon>
        <taxon>Caryophanaceae</taxon>
        <taxon>Jeotgalibacillus</taxon>
    </lineage>
</organism>
<evidence type="ECO:0000313" key="1">
    <source>
        <dbReference type="EMBL" id="PPA71102.1"/>
    </source>
</evidence>